<dbReference type="Pfam" id="PF07690">
    <property type="entry name" value="MFS_1"/>
    <property type="match status" value="1"/>
</dbReference>
<sequence length="334" mass="36657">MRQEAAVNFDPFAVPVERSDDVTQAGGFGLGIVTVPMWSVPTEYFNKYRNLAMGILATGAGCGIFLFPRLFVHCIEQYSWRGSMLINAGVTLHLVVCGALMSPSENANNTHSRKHTYRQLFKTDKLFFFAIGCFCWAGSGQVFYQMMPTFAWHNEVKRTDIVWITSAVGLTDICARLLAALLNHTVAKEHTVFLYASAVFLDALSIFTLTLCSSLATFILDGMFFGFAFGMMMGSHGASAFDVFGFQQFPDAIGVGMFAASIGGLSIPLIAGILGDRYGIVWTFRFAAAVAATGSINVFTLAVRKRLTPPPAENSLQSKRNTFQRRQSSTMQML</sequence>
<accession>A0A914XSQ4</accession>
<feature type="transmembrane region" description="Helical" evidence="2">
    <location>
        <begin position="126"/>
        <end position="146"/>
    </location>
</feature>
<reference evidence="4" key="1">
    <citation type="submission" date="2022-11" db="UniProtKB">
        <authorList>
            <consortium name="WormBaseParasite"/>
        </authorList>
    </citation>
    <scope>IDENTIFICATION</scope>
</reference>
<evidence type="ECO:0000256" key="2">
    <source>
        <dbReference type="SAM" id="Phobius"/>
    </source>
</evidence>
<dbReference type="PANTHER" id="PTHR11360:SF284">
    <property type="entry name" value="EG:103B4.3 PROTEIN-RELATED"/>
    <property type="match status" value="1"/>
</dbReference>
<dbReference type="WBParaSite" id="PSAMB.scaffold9size141757.g276.t1">
    <property type="protein sequence ID" value="PSAMB.scaffold9size141757.g276.t1"/>
    <property type="gene ID" value="PSAMB.scaffold9size141757.g276"/>
</dbReference>
<dbReference type="InterPro" id="IPR036259">
    <property type="entry name" value="MFS_trans_sf"/>
</dbReference>
<feature type="transmembrane region" description="Helical" evidence="2">
    <location>
        <begin position="84"/>
        <end position="105"/>
    </location>
</feature>
<keyword evidence="3" id="KW-1185">Reference proteome</keyword>
<dbReference type="Proteomes" id="UP000887566">
    <property type="component" value="Unplaced"/>
</dbReference>
<dbReference type="InterPro" id="IPR050327">
    <property type="entry name" value="Proton-linked_MCT"/>
</dbReference>
<organism evidence="3 4">
    <name type="scientific">Plectus sambesii</name>
    <dbReference type="NCBI Taxonomy" id="2011161"/>
    <lineage>
        <taxon>Eukaryota</taxon>
        <taxon>Metazoa</taxon>
        <taxon>Ecdysozoa</taxon>
        <taxon>Nematoda</taxon>
        <taxon>Chromadorea</taxon>
        <taxon>Plectida</taxon>
        <taxon>Plectina</taxon>
        <taxon>Plectoidea</taxon>
        <taxon>Plectidae</taxon>
        <taxon>Plectus</taxon>
    </lineage>
</organism>
<feature type="transmembrane region" description="Helical" evidence="2">
    <location>
        <begin position="193"/>
        <end position="216"/>
    </location>
</feature>
<feature type="transmembrane region" description="Helical" evidence="2">
    <location>
        <begin position="51"/>
        <end position="72"/>
    </location>
</feature>
<feature type="transmembrane region" description="Helical" evidence="2">
    <location>
        <begin position="253"/>
        <end position="274"/>
    </location>
</feature>
<feature type="transmembrane region" description="Helical" evidence="2">
    <location>
        <begin position="161"/>
        <end position="181"/>
    </location>
</feature>
<keyword evidence="2" id="KW-0812">Transmembrane</keyword>
<feature type="transmembrane region" description="Helical" evidence="2">
    <location>
        <begin position="280"/>
        <end position="303"/>
    </location>
</feature>
<name>A0A914XSQ4_9BILA</name>
<dbReference type="SUPFAM" id="SSF103473">
    <property type="entry name" value="MFS general substrate transporter"/>
    <property type="match status" value="1"/>
</dbReference>
<feature type="region of interest" description="Disordered" evidence="1">
    <location>
        <begin position="310"/>
        <end position="334"/>
    </location>
</feature>
<dbReference type="PANTHER" id="PTHR11360">
    <property type="entry name" value="MONOCARBOXYLATE TRANSPORTER"/>
    <property type="match status" value="1"/>
</dbReference>
<feature type="compositionally biased region" description="Polar residues" evidence="1">
    <location>
        <begin position="314"/>
        <end position="334"/>
    </location>
</feature>
<evidence type="ECO:0000256" key="1">
    <source>
        <dbReference type="SAM" id="MobiDB-lite"/>
    </source>
</evidence>
<evidence type="ECO:0000313" key="4">
    <source>
        <dbReference type="WBParaSite" id="PSAMB.scaffold9size141757.g276.t1"/>
    </source>
</evidence>
<protein>
    <submittedName>
        <fullName evidence="4">Uncharacterized protein</fullName>
    </submittedName>
</protein>
<evidence type="ECO:0000313" key="3">
    <source>
        <dbReference type="Proteomes" id="UP000887566"/>
    </source>
</evidence>
<dbReference type="Gene3D" id="1.20.1250.20">
    <property type="entry name" value="MFS general substrate transporter like domains"/>
    <property type="match status" value="1"/>
</dbReference>
<keyword evidence="2" id="KW-0472">Membrane</keyword>
<keyword evidence="2" id="KW-1133">Transmembrane helix</keyword>
<dbReference type="AlphaFoldDB" id="A0A914XSQ4"/>
<dbReference type="GO" id="GO:0008028">
    <property type="term" value="F:monocarboxylic acid transmembrane transporter activity"/>
    <property type="evidence" value="ECO:0007669"/>
    <property type="project" value="TreeGrafter"/>
</dbReference>
<proteinExistence type="predicted"/>
<dbReference type="InterPro" id="IPR011701">
    <property type="entry name" value="MFS"/>
</dbReference>